<keyword evidence="5" id="KW-1185">Reference proteome</keyword>
<dbReference type="GeneID" id="31363000"/>
<keyword evidence="1" id="KW-0862">Zinc</keyword>
<dbReference type="SUPFAM" id="SSF117281">
    <property type="entry name" value="Kelch motif"/>
    <property type="match status" value="1"/>
</dbReference>
<accession>D3BG68</accession>
<protein>
    <recommendedName>
        <fullName evidence="3">B box-type domain-containing protein</fullName>
    </recommendedName>
</protein>
<proteinExistence type="predicted"/>
<evidence type="ECO:0000313" key="4">
    <source>
        <dbReference type="EMBL" id="EFA79660.1"/>
    </source>
</evidence>
<evidence type="ECO:0000259" key="3">
    <source>
        <dbReference type="PROSITE" id="PS50119"/>
    </source>
</evidence>
<evidence type="ECO:0000256" key="2">
    <source>
        <dbReference type="SAM" id="MobiDB-lite"/>
    </source>
</evidence>
<comment type="caution">
    <text evidence="4">The sequence shown here is derived from an EMBL/GenBank/DDBJ whole genome shotgun (WGS) entry which is preliminary data.</text>
</comment>
<organism evidence="4 5">
    <name type="scientific">Heterostelium pallidum (strain ATCC 26659 / Pp 5 / PN500)</name>
    <name type="common">Cellular slime mold</name>
    <name type="synonym">Polysphondylium pallidum</name>
    <dbReference type="NCBI Taxonomy" id="670386"/>
    <lineage>
        <taxon>Eukaryota</taxon>
        <taxon>Amoebozoa</taxon>
        <taxon>Evosea</taxon>
        <taxon>Eumycetozoa</taxon>
        <taxon>Dictyostelia</taxon>
        <taxon>Acytosteliales</taxon>
        <taxon>Acytosteliaceae</taxon>
        <taxon>Heterostelium</taxon>
    </lineage>
</organism>
<evidence type="ECO:0000313" key="5">
    <source>
        <dbReference type="Proteomes" id="UP000001396"/>
    </source>
</evidence>
<dbReference type="InterPro" id="IPR000315">
    <property type="entry name" value="Znf_B-box"/>
</dbReference>
<keyword evidence="1" id="KW-0863">Zinc-finger</keyword>
<dbReference type="SUPFAM" id="SSF57845">
    <property type="entry name" value="B-box zinc-binding domain"/>
    <property type="match status" value="1"/>
</dbReference>
<dbReference type="Proteomes" id="UP000001396">
    <property type="component" value="Unassembled WGS sequence"/>
</dbReference>
<evidence type="ECO:0000256" key="1">
    <source>
        <dbReference type="PROSITE-ProRule" id="PRU00024"/>
    </source>
</evidence>
<dbReference type="EMBL" id="ADBJ01000033">
    <property type="protein sequence ID" value="EFA79660.1"/>
    <property type="molecule type" value="Genomic_DNA"/>
</dbReference>
<feature type="region of interest" description="Disordered" evidence="2">
    <location>
        <begin position="59"/>
        <end position="78"/>
    </location>
</feature>
<dbReference type="FunCoup" id="D3BG68">
    <property type="interactions" value="151"/>
</dbReference>
<dbReference type="RefSeq" id="XP_020431781.1">
    <property type="nucleotide sequence ID" value="XM_020578354.1"/>
</dbReference>
<reference evidence="4 5" key="1">
    <citation type="journal article" date="2011" name="Genome Res.">
        <title>Phylogeny-wide analysis of social amoeba genomes highlights ancient origins for complex intercellular communication.</title>
        <authorList>
            <person name="Heidel A.J."/>
            <person name="Lawal H.M."/>
            <person name="Felder M."/>
            <person name="Schilde C."/>
            <person name="Helps N.R."/>
            <person name="Tunggal B."/>
            <person name="Rivero F."/>
            <person name="John U."/>
            <person name="Schleicher M."/>
            <person name="Eichinger L."/>
            <person name="Platzer M."/>
            <person name="Noegel A.A."/>
            <person name="Schaap P."/>
            <person name="Gloeckner G."/>
        </authorList>
    </citation>
    <scope>NUCLEOTIDE SEQUENCE [LARGE SCALE GENOMIC DNA]</scope>
    <source>
        <strain evidence="5">ATCC 26659 / Pp 5 / PN500</strain>
    </source>
</reference>
<gene>
    <name evidence="4" type="ORF">PPL_07519</name>
</gene>
<keyword evidence="1" id="KW-0479">Metal-binding</keyword>
<dbReference type="GO" id="GO:0008270">
    <property type="term" value="F:zinc ion binding"/>
    <property type="evidence" value="ECO:0007669"/>
    <property type="project" value="UniProtKB-KW"/>
</dbReference>
<name>D3BG68_HETP5</name>
<sequence length="580" mass="67465">MDSNNSNNKNICGTHKRSCKFICYDCNVLMCSVCSPKHARHSFDHIDNIKSNCNGDDTPHTATTDNDNNINNNNNNDDNSNYSFQGFRDIQRSIQTTFDSLKLKVVEYEQLQQTEQEIQSKFKELHEFLVVEEHRLKTTIVDSKQQLEQQIDKQIKIMKSLNTINNHISINTIYSNNNDDDRSSSQSSCSSQSTTTVDTTDNYQITTIIRSISQCSDHNEFISSNNNTLFYFDNQSNKVNNSNDHSLLNVLLEHNKSIKINHHHDNKQLTSQQYRFIVNNERINQVKNQIQSSFRLISNQDKQSYIFSTDNNNRISIINITDRNNIHFEQQDIKMTMEMTGTFLTYNSIVKVGDFIYIFGGSNFGYNKFIKYSIHTKTVVIDEMIGVDRCLFLSACYDGQDHIYLFDGHGKSKTDIYRYNINDSTFERYSTIDIKTDYHHLTFHFKGYIYTFTGLTRKIFKFDVKNRTIFTLPIEIQKYTSAKAVCTDGNGNIYILTEYGLARINIETNEIKLFDNSKGCINSNHNLIYHQSDHDGQTYIYSIQGKYGNFMFSFNSNKWESILHNDQSDRAYCANIFYIN</sequence>
<feature type="compositionally biased region" description="Low complexity" evidence="2">
    <location>
        <begin position="65"/>
        <end position="78"/>
    </location>
</feature>
<dbReference type="InParanoid" id="D3BG68"/>
<dbReference type="AlphaFoldDB" id="D3BG68"/>
<dbReference type="Gene3D" id="2.120.10.80">
    <property type="entry name" value="Kelch-type beta propeller"/>
    <property type="match status" value="1"/>
</dbReference>
<feature type="domain" description="B box-type" evidence="3">
    <location>
        <begin position="7"/>
        <end position="46"/>
    </location>
</feature>
<dbReference type="PROSITE" id="PS50119">
    <property type="entry name" value="ZF_BBOX"/>
    <property type="match status" value="1"/>
</dbReference>
<dbReference type="InterPro" id="IPR015915">
    <property type="entry name" value="Kelch-typ_b-propeller"/>
</dbReference>